<reference evidence="1 2" key="1">
    <citation type="submission" date="2017-02" db="EMBL/GenBank/DDBJ databases">
        <authorList>
            <person name="Peterson S.W."/>
        </authorList>
    </citation>
    <scope>NUCLEOTIDE SEQUENCE [LARGE SCALE GENOMIC DNA]</scope>
    <source>
        <strain evidence="1 2">ATCC 700028</strain>
    </source>
</reference>
<evidence type="ECO:0000313" key="1">
    <source>
        <dbReference type="EMBL" id="SJZ90702.1"/>
    </source>
</evidence>
<dbReference type="STRING" id="180163.SAMN02745174_01914"/>
<name>A0A1T4PGS8_9FUSO</name>
<protein>
    <recommendedName>
        <fullName evidence="3">Replication initiator protein A</fullName>
    </recommendedName>
</protein>
<dbReference type="AlphaFoldDB" id="A0A1T4PGS8"/>
<proteinExistence type="predicted"/>
<evidence type="ECO:0008006" key="3">
    <source>
        <dbReference type="Google" id="ProtNLM"/>
    </source>
</evidence>
<dbReference type="RefSeq" id="WP_078694378.1">
    <property type="nucleotide sequence ID" value="NZ_FUWX01000014.1"/>
</dbReference>
<dbReference type="EMBL" id="FUWX01000014">
    <property type="protein sequence ID" value="SJZ90702.1"/>
    <property type="molecule type" value="Genomic_DNA"/>
</dbReference>
<dbReference type="OrthoDB" id="92794at2"/>
<sequence length="599" mass="70261">MKNLKKRDPFSSTYEGGGIEEIDNGPSEIVEEFLEFPEEHILQNINGNLIRMDMNIIEYPLFSKNKRRKANQTVIYYFNERKDKYIEVKPIAGSSIPGEFEEKVFISLIKIMRKYGYGRNFAVTNSEILDNMCIDNQGTKNALYSQVKEAMLKLTETSYTFKNSLYSNEIGGLIENAVVTSIMNIQIISKNSAKKGDFLYFKDGRISEIYKVSLSDHFYNNIIRRGYLVYNADTLLNISTSTARGIYLLITKWRFNDLYLKINILTLLKRIPLKHDSKNIGRSINVIDKACKELLDKKLIKNFNIIKNGKLSETEIEFDFDDIHNQLKQINFYEDKNAFNQIFISSTEEKEISLNNFEPIEITEEIINEIMELLPEKARELKTMKKTIRTSIEDFGYEKVKKAAIYTKKNKAKKIRSYFLQSLKNEWSEDIKLQEDQNLTINFENFEIDKKDRNQLSEKYQLLCEKEKKEIEKYAYTDYISQCGLETEFQKKAFTLGKESIILDFLENNKYFENRENFIEKDITKAKYLTGDEVKKEINSQLAFYGELFDLDEDTLFSVKFEVGKSLFEKFEKEEITLDDLLGVIKNTLKKVQKKKDML</sequence>
<organism evidence="1 2">
    <name type="scientific">Cetobacterium ceti</name>
    <dbReference type="NCBI Taxonomy" id="180163"/>
    <lineage>
        <taxon>Bacteria</taxon>
        <taxon>Fusobacteriati</taxon>
        <taxon>Fusobacteriota</taxon>
        <taxon>Fusobacteriia</taxon>
        <taxon>Fusobacteriales</taxon>
        <taxon>Fusobacteriaceae</taxon>
        <taxon>Cetobacterium</taxon>
    </lineage>
</organism>
<evidence type="ECO:0000313" key="2">
    <source>
        <dbReference type="Proteomes" id="UP000191153"/>
    </source>
</evidence>
<accession>A0A1T4PGS8</accession>
<gene>
    <name evidence="1" type="ORF">SAMN02745174_01914</name>
</gene>
<keyword evidence="2" id="KW-1185">Reference proteome</keyword>
<dbReference type="Proteomes" id="UP000191153">
    <property type="component" value="Unassembled WGS sequence"/>
</dbReference>